<keyword evidence="1" id="KW-1133">Transmembrane helix</keyword>
<organism evidence="3 4">
    <name type="scientific">Altericroceibacterium indicum</name>
    <dbReference type="NCBI Taxonomy" id="374177"/>
    <lineage>
        <taxon>Bacteria</taxon>
        <taxon>Pseudomonadati</taxon>
        <taxon>Pseudomonadota</taxon>
        <taxon>Alphaproteobacteria</taxon>
        <taxon>Sphingomonadales</taxon>
        <taxon>Erythrobacteraceae</taxon>
        <taxon>Altericroceibacterium</taxon>
    </lineage>
</organism>
<keyword evidence="1" id="KW-0472">Membrane</keyword>
<dbReference type="Pfam" id="PF07811">
    <property type="entry name" value="TadE"/>
    <property type="match status" value="1"/>
</dbReference>
<dbReference type="OrthoDB" id="7427721at2"/>
<evidence type="ECO:0000313" key="3">
    <source>
        <dbReference type="EMBL" id="MXP26137.1"/>
    </source>
</evidence>
<protein>
    <submittedName>
        <fullName evidence="3">Pilus assembly protein</fullName>
    </submittedName>
</protein>
<sequence length="137" mass="14681">MMILQRLRSCQKGASAVEFALIAPVFFLMLFGVIEGGRMIWTRQTLDEVAFSTARCMSLETDCPDEASQREYAKRRAANYGVAIADGNITLKGNATCQGYAGANLVTIRKAFDSPVTGFVPGMGGTLVATACYPVLG</sequence>
<keyword evidence="1" id="KW-0812">Transmembrane</keyword>
<reference evidence="3 4" key="1">
    <citation type="submission" date="2019-12" db="EMBL/GenBank/DDBJ databases">
        <title>Genomic-based taxomic classification of the family Erythrobacteraceae.</title>
        <authorList>
            <person name="Xu L."/>
        </authorList>
    </citation>
    <scope>NUCLEOTIDE SEQUENCE [LARGE SCALE GENOMIC DNA]</scope>
    <source>
        <strain evidence="3 4">DSM 18604</strain>
    </source>
</reference>
<accession>A0A845A9E5</accession>
<evidence type="ECO:0000313" key="4">
    <source>
        <dbReference type="Proteomes" id="UP000460561"/>
    </source>
</evidence>
<proteinExistence type="predicted"/>
<feature type="transmembrane region" description="Helical" evidence="1">
    <location>
        <begin position="16"/>
        <end position="34"/>
    </location>
</feature>
<dbReference type="InterPro" id="IPR012495">
    <property type="entry name" value="TadE-like_dom"/>
</dbReference>
<comment type="caution">
    <text evidence="3">The sequence shown here is derived from an EMBL/GenBank/DDBJ whole genome shotgun (WGS) entry which is preliminary data.</text>
</comment>
<dbReference type="Proteomes" id="UP000460561">
    <property type="component" value="Unassembled WGS sequence"/>
</dbReference>
<gene>
    <name evidence="3" type="ORF">GRI39_08820</name>
</gene>
<dbReference type="AlphaFoldDB" id="A0A845A9E5"/>
<dbReference type="EMBL" id="WTYQ01000003">
    <property type="protein sequence ID" value="MXP26137.1"/>
    <property type="molecule type" value="Genomic_DNA"/>
</dbReference>
<keyword evidence="4" id="KW-1185">Reference proteome</keyword>
<evidence type="ECO:0000256" key="1">
    <source>
        <dbReference type="SAM" id="Phobius"/>
    </source>
</evidence>
<dbReference type="RefSeq" id="WP_160739355.1">
    <property type="nucleotide sequence ID" value="NZ_WTYQ01000003.1"/>
</dbReference>
<evidence type="ECO:0000259" key="2">
    <source>
        <dbReference type="Pfam" id="PF07811"/>
    </source>
</evidence>
<feature type="domain" description="TadE-like" evidence="2">
    <location>
        <begin position="13"/>
        <end position="55"/>
    </location>
</feature>
<name>A0A845A9E5_9SPHN</name>